<name>B6K3I8_SCHJY</name>
<comment type="subcellular location">
    <subcellularLocation>
        <location evidence="1">Membrane</location>
        <topology evidence="1">Multi-pass membrane protein</topology>
    </subcellularLocation>
</comment>
<evidence type="ECO:0000256" key="8">
    <source>
        <dbReference type="ARBA" id="ARBA00023136"/>
    </source>
</evidence>
<dbReference type="GO" id="GO:0016020">
    <property type="term" value="C:membrane"/>
    <property type="evidence" value="ECO:0007669"/>
    <property type="project" value="UniProtKB-SubCell"/>
</dbReference>
<dbReference type="NCBIfam" id="TIGR01473">
    <property type="entry name" value="cyoE_ctaB"/>
    <property type="match status" value="1"/>
</dbReference>
<evidence type="ECO:0000256" key="4">
    <source>
        <dbReference type="ARBA" id="ARBA00022679"/>
    </source>
</evidence>
<dbReference type="HOGENOM" id="CLU_029631_3_2_1"/>
<proteinExistence type="inferred from homology"/>
<dbReference type="InterPro" id="IPR030470">
    <property type="entry name" value="UbiA_prenylTrfase_CS"/>
</dbReference>
<feature type="transmembrane region" description="Helical" evidence="10">
    <location>
        <begin position="334"/>
        <end position="354"/>
    </location>
</feature>
<keyword evidence="13" id="KW-1185">Reference proteome</keyword>
<dbReference type="JaponicusDB" id="SJAG_03173">
    <property type="gene designation" value="cox10"/>
</dbReference>
<evidence type="ECO:0000256" key="1">
    <source>
        <dbReference type="ARBA" id="ARBA00004141"/>
    </source>
</evidence>
<dbReference type="PANTHER" id="PTHR43448">
    <property type="entry name" value="PROTOHEME IX FARNESYLTRANSFERASE, MITOCHONDRIAL"/>
    <property type="match status" value="1"/>
</dbReference>
<dbReference type="STRING" id="402676.B6K3I8"/>
<dbReference type="Pfam" id="PF01040">
    <property type="entry name" value="UbiA"/>
    <property type="match status" value="1"/>
</dbReference>
<evidence type="ECO:0000256" key="10">
    <source>
        <dbReference type="SAM" id="Phobius"/>
    </source>
</evidence>
<keyword evidence="4" id="KW-0808">Transferase</keyword>
<dbReference type="GeneID" id="7048518"/>
<evidence type="ECO:0000313" key="11">
    <source>
        <dbReference type="EMBL" id="EEB08045.1"/>
    </source>
</evidence>
<dbReference type="GO" id="GO:0006784">
    <property type="term" value="P:heme A biosynthetic process"/>
    <property type="evidence" value="ECO:0000318"/>
    <property type="project" value="GO_Central"/>
</dbReference>
<evidence type="ECO:0000256" key="6">
    <source>
        <dbReference type="ARBA" id="ARBA00022989"/>
    </source>
</evidence>
<dbReference type="CDD" id="cd13957">
    <property type="entry name" value="PT_UbiA_Cox10"/>
    <property type="match status" value="1"/>
</dbReference>
<dbReference type="OrthoDB" id="5211at2759"/>
<dbReference type="OMA" id="HFWAIGW"/>
<gene>
    <name evidence="12" type="primary">cox10</name>
    <name evidence="11" type="ORF">SJAG_03173</name>
</gene>
<dbReference type="VEuPathDB" id="FungiDB:SJAG_03173"/>
<feature type="transmembrane region" description="Helical" evidence="10">
    <location>
        <begin position="291"/>
        <end position="314"/>
    </location>
</feature>
<keyword evidence="6 10" id="KW-1133">Transmembrane helix</keyword>
<evidence type="ECO:0000313" key="12">
    <source>
        <dbReference type="JaponicusDB" id="SJAG_03173"/>
    </source>
</evidence>
<sequence length="394" mass="44149">MLLGLSSRWFLFRYSPVSCKRFFATSSVAVPEKPQFFKKNTPKQNALPYRVPPLEVWNVLREREQNAPAVPKLSTLIELGKPRLTALVVLTAMSAYALAPFPGLSLSHLLLLAGGTTLCSLSANSYNQCMEPLLDYQMARTHNRPIPRGAVRPEHGWLFATGAGMLGTIMNYSVNSTVAWLGVLNIAIYMGLYTPLKRVSILNTWVGSIVGAVPPLMGWAACSNGDLFTHPSGILTAAIMYAWQFPHFNSLSAMVREDYKTCGYRMMSWTNPPLNARVALRYTVLCLPLSLAYISCGIVDPWYAIAAIWVNIVFTRKAWTFYRNPSNPNARKLFFGSLMYLPTIFIVTLVAHIMKEMNDYKREPQATKNLDNVSPPLMTLHDTKEQIETTTPRD</sequence>
<dbReference type="GO" id="GO:0008495">
    <property type="term" value="F:protoheme IX farnesyltransferase activity"/>
    <property type="evidence" value="ECO:0000318"/>
    <property type="project" value="GO_Central"/>
</dbReference>
<comment type="similarity">
    <text evidence="2">Belongs to the UbiA prenyltransferase family.</text>
</comment>
<keyword evidence="5 10" id="KW-0812">Transmembrane</keyword>
<dbReference type="Proteomes" id="UP000001744">
    <property type="component" value="Unassembled WGS sequence"/>
</dbReference>
<organism evidence="11 13">
    <name type="scientific">Schizosaccharomyces japonicus (strain yFS275 / FY16936)</name>
    <name type="common">Fission yeast</name>
    <dbReference type="NCBI Taxonomy" id="402676"/>
    <lineage>
        <taxon>Eukaryota</taxon>
        <taxon>Fungi</taxon>
        <taxon>Dikarya</taxon>
        <taxon>Ascomycota</taxon>
        <taxon>Taphrinomycotina</taxon>
        <taxon>Schizosaccharomycetes</taxon>
        <taxon>Schizosaccharomycetales</taxon>
        <taxon>Schizosaccharomycetaceae</taxon>
        <taxon>Schizosaccharomyces</taxon>
    </lineage>
</organism>
<dbReference type="InterPro" id="IPR006369">
    <property type="entry name" value="Protohaem_IX_farnesylTrfase"/>
</dbReference>
<reference evidence="11 13" key="1">
    <citation type="journal article" date="2011" name="Science">
        <title>Comparative functional genomics of the fission yeasts.</title>
        <authorList>
            <person name="Rhind N."/>
            <person name="Chen Z."/>
            <person name="Yassour M."/>
            <person name="Thompson D.A."/>
            <person name="Haas B.J."/>
            <person name="Habib N."/>
            <person name="Wapinski I."/>
            <person name="Roy S."/>
            <person name="Lin M.F."/>
            <person name="Heiman D.I."/>
            <person name="Young S.K."/>
            <person name="Furuya K."/>
            <person name="Guo Y."/>
            <person name="Pidoux A."/>
            <person name="Chen H.M."/>
            <person name="Robbertse B."/>
            <person name="Goldberg J.M."/>
            <person name="Aoki K."/>
            <person name="Bayne E.H."/>
            <person name="Berlin A.M."/>
            <person name="Desjardins C.A."/>
            <person name="Dobbs E."/>
            <person name="Dukaj L."/>
            <person name="Fan L."/>
            <person name="FitzGerald M.G."/>
            <person name="French C."/>
            <person name="Gujja S."/>
            <person name="Hansen K."/>
            <person name="Keifenheim D."/>
            <person name="Levin J.Z."/>
            <person name="Mosher R.A."/>
            <person name="Mueller C.A."/>
            <person name="Pfiffner J."/>
            <person name="Priest M."/>
            <person name="Russ C."/>
            <person name="Smialowska A."/>
            <person name="Swoboda P."/>
            <person name="Sykes S.M."/>
            <person name="Vaughn M."/>
            <person name="Vengrova S."/>
            <person name="Yoder R."/>
            <person name="Zeng Q."/>
            <person name="Allshire R."/>
            <person name="Baulcombe D."/>
            <person name="Birren B.W."/>
            <person name="Brown W."/>
            <person name="Ekwall K."/>
            <person name="Kellis M."/>
            <person name="Leatherwood J."/>
            <person name="Levin H."/>
            <person name="Margalit H."/>
            <person name="Martienssen R."/>
            <person name="Nieduszynski C.A."/>
            <person name="Spatafora J.W."/>
            <person name="Friedman N."/>
            <person name="Dalgaard J.Z."/>
            <person name="Baumann P."/>
            <person name="Niki H."/>
            <person name="Regev A."/>
            <person name="Nusbaum C."/>
        </authorList>
    </citation>
    <scope>NUCLEOTIDE SEQUENCE [LARGE SCALE GENOMIC DNA]</scope>
    <source>
        <strain evidence="13">yFS275 / FY16936</strain>
    </source>
</reference>
<dbReference type="PANTHER" id="PTHR43448:SF2">
    <property type="entry name" value="PROTOHEME IX FARNESYLTRANSFERASE, MITOCHONDRIAL"/>
    <property type="match status" value="1"/>
</dbReference>
<dbReference type="HAMAP" id="MF_00154">
    <property type="entry name" value="CyoE_CtaB"/>
    <property type="match status" value="1"/>
</dbReference>
<dbReference type="PROSITE" id="PS00943">
    <property type="entry name" value="UBIA"/>
    <property type="match status" value="1"/>
</dbReference>
<feature type="transmembrane region" description="Helical" evidence="10">
    <location>
        <begin position="172"/>
        <end position="192"/>
    </location>
</feature>
<keyword evidence="7" id="KW-0350">Heme biosynthesis</keyword>
<dbReference type="AlphaFoldDB" id="B6K3I8"/>
<evidence type="ECO:0000256" key="7">
    <source>
        <dbReference type="ARBA" id="ARBA00023133"/>
    </source>
</evidence>
<keyword evidence="8 10" id="KW-0472">Membrane</keyword>
<protein>
    <recommendedName>
        <fullName evidence="3">Protoheme IX farnesyltransferase, mitochondrial</fullName>
    </recommendedName>
    <alternativeName>
        <fullName evidence="9">Heme O synthase</fullName>
    </alternativeName>
</protein>
<evidence type="ECO:0000256" key="2">
    <source>
        <dbReference type="ARBA" id="ARBA00005985"/>
    </source>
</evidence>
<evidence type="ECO:0000313" key="13">
    <source>
        <dbReference type="Proteomes" id="UP000001744"/>
    </source>
</evidence>
<evidence type="ECO:0000256" key="3">
    <source>
        <dbReference type="ARBA" id="ARBA00016335"/>
    </source>
</evidence>
<feature type="transmembrane region" description="Helical" evidence="10">
    <location>
        <begin position="199"/>
        <end position="221"/>
    </location>
</feature>
<dbReference type="eggNOG" id="KOG1380">
    <property type="taxonomic scope" value="Eukaryota"/>
</dbReference>
<evidence type="ECO:0000256" key="9">
    <source>
        <dbReference type="ARBA" id="ARBA00030253"/>
    </source>
</evidence>
<dbReference type="EMBL" id="KE651167">
    <property type="protein sequence ID" value="EEB08045.1"/>
    <property type="molecule type" value="Genomic_DNA"/>
</dbReference>
<dbReference type="Gene3D" id="1.10.357.140">
    <property type="entry name" value="UbiA prenyltransferase"/>
    <property type="match status" value="1"/>
</dbReference>
<evidence type="ECO:0000256" key="5">
    <source>
        <dbReference type="ARBA" id="ARBA00022692"/>
    </source>
</evidence>
<accession>B6K3I8</accession>
<dbReference type="GO" id="GO:0005739">
    <property type="term" value="C:mitochondrion"/>
    <property type="evidence" value="ECO:0000318"/>
    <property type="project" value="GO_Central"/>
</dbReference>
<dbReference type="RefSeq" id="XP_002174338.1">
    <property type="nucleotide sequence ID" value="XM_002174302.2"/>
</dbReference>
<dbReference type="InterPro" id="IPR000537">
    <property type="entry name" value="UbiA_prenyltransferase"/>
</dbReference>
<dbReference type="InterPro" id="IPR044878">
    <property type="entry name" value="UbiA_sf"/>
</dbReference>